<gene>
    <name evidence="1" type="ORF">NCTC9426_01739</name>
</gene>
<dbReference type="RefSeq" id="WP_078274195.1">
    <property type="nucleotide sequence ID" value="NZ_UGPZ01000003.1"/>
</dbReference>
<organism evidence="1 2">
    <name type="scientific">Moraxella bovis</name>
    <dbReference type="NCBI Taxonomy" id="476"/>
    <lineage>
        <taxon>Bacteria</taxon>
        <taxon>Pseudomonadati</taxon>
        <taxon>Pseudomonadota</taxon>
        <taxon>Gammaproteobacteria</taxon>
        <taxon>Moraxellales</taxon>
        <taxon>Moraxellaceae</taxon>
        <taxon>Moraxella</taxon>
    </lineage>
</organism>
<sequence length="194" mass="22734">MVHITHLTIILIFELWENMTLIPKSIASDTVYFYKIQYKIMYVIEVVFISIFTLTALSMTRNSSIIFFIFVIVMTAFHMMTFNYMKANILILADEVKEVENGLFIRNDKISETIDYDSTQSVTYRYLFSIKNNVVELTFKNPTTLGNKVRFISWADASNYQREFNPFPVKTSETQAWVDTLKEKIVQNTNKNPL</sequence>
<reference evidence="1 2" key="1">
    <citation type="submission" date="2018-06" db="EMBL/GenBank/DDBJ databases">
        <authorList>
            <consortium name="Pathogen Informatics"/>
            <person name="Doyle S."/>
        </authorList>
    </citation>
    <scope>NUCLEOTIDE SEQUENCE [LARGE SCALE GENOMIC DNA]</scope>
    <source>
        <strain evidence="1 2">NCTC9426</strain>
    </source>
</reference>
<protein>
    <submittedName>
        <fullName evidence="1">Uncharacterized protein</fullName>
    </submittedName>
</protein>
<dbReference type="Proteomes" id="UP000254133">
    <property type="component" value="Unassembled WGS sequence"/>
</dbReference>
<name>A0A1T0A2C3_MORBO</name>
<evidence type="ECO:0000313" key="2">
    <source>
        <dbReference type="Proteomes" id="UP000254133"/>
    </source>
</evidence>
<evidence type="ECO:0000313" key="1">
    <source>
        <dbReference type="EMBL" id="STY93025.1"/>
    </source>
</evidence>
<dbReference type="EMBL" id="UGPZ01000003">
    <property type="protein sequence ID" value="STY93025.1"/>
    <property type="molecule type" value="Genomic_DNA"/>
</dbReference>
<proteinExistence type="predicted"/>
<accession>A0A1T0A2C3</accession>
<dbReference type="AlphaFoldDB" id="A0A1T0A2C3"/>